<evidence type="ECO:0000313" key="2">
    <source>
        <dbReference type="EMBL" id="MBP0491505.1"/>
    </source>
</evidence>
<organism evidence="2 3">
    <name type="scientific">Roseomonas indoligenes</name>
    <dbReference type="NCBI Taxonomy" id="2820811"/>
    <lineage>
        <taxon>Bacteria</taxon>
        <taxon>Pseudomonadati</taxon>
        <taxon>Pseudomonadota</taxon>
        <taxon>Alphaproteobacteria</taxon>
        <taxon>Acetobacterales</taxon>
        <taxon>Roseomonadaceae</taxon>
        <taxon>Roseomonas</taxon>
    </lineage>
</organism>
<accession>A0A940MV43</accession>
<dbReference type="Proteomes" id="UP000677537">
    <property type="component" value="Unassembled WGS sequence"/>
</dbReference>
<feature type="transmembrane region" description="Helical" evidence="1">
    <location>
        <begin position="86"/>
        <end position="108"/>
    </location>
</feature>
<feature type="transmembrane region" description="Helical" evidence="1">
    <location>
        <begin position="274"/>
        <end position="292"/>
    </location>
</feature>
<keyword evidence="1" id="KW-0472">Membrane</keyword>
<feature type="transmembrane region" description="Helical" evidence="1">
    <location>
        <begin position="373"/>
        <end position="391"/>
    </location>
</feature>
<comment type="caution">
    <text evidence="2">The sequence shown here is derived from an EMBL/GenBank/DDBJ whole genome shotgun (WGS) entry which is preliminary data.</text>
</comment>
<dbReference type="AlphaFoldDB" id="A0A940MV43"/>
<keyword evidence="3" id="KW-1185">Reference proteome</keyword>
<evidence type="ECO:0000313" key="3">
    <source>
        <dbReference type="Proteomes" id="UP000677537"/>
    </source>
</evidence>
<feature type="transmembrane region" description="Helical" evidence="1">
    <location>
        <begin position="169"/>
        <end position="197"/>
    </location>
</feature>
<keyword evidence="1" id="KW-0812">Transmembrane</keyword>
<evidence type="ECO:0000256" key="1">
    <source>
        <dbReference type="SAM" id="Phobius"/>
    </source>
</evidence>
<gene>
    <name evidence="2" type="ORF">J5Y10_01785</name>
</gene>
<feature type="transmembrane region" description="Helical" evidence="1">
    <location>
        <begin position="304"/>
        <end position="324"/>
    </location>
</feature>
<feature type="transmembrane region" description="Helical" evidence="1">
    <location>
        <begin position="209"/>
        <end position="226"/>
    </location>
</feature>
<feature type="transmembrane region" description="Helical" evidence="1">
    <location>
        <begin position="344"/>
        <end position="361"/>
    </location>
</feature>
<name>A0A940MV43_9PROT</name>
<reference evidence="2" key="1">
    <citation type="submission" date="2021-03" db="EMBL/GenBank/DDBJ databases">
        <authorList>
            <person name="So Y."/>
        </authorList>
    </citation>
    <scope>NUCLEOTIDE SEQUENCE</scope>
    <source>
        <strain evidence="2">SG15</strain>
    </source>
</reference>
<dbReference type="EMBL" id="JAGIZA010000001">
    <property type="protein sequence ID" value="MBP0491505.1"/>
    <property type="molecule type" value="Genomic_DNA"/>
</dbReference>
<keyword evidence="1" id="KW-1133">Transmembrane helix</keyword>
<feature type="transmembrane region" description="Helical" evidence="1">
    <location>
        <begin position="138"/>
        <end position="157"/>
    </location>
</feature>
<sequence length="614" mass="64832">MFRERLRAALPDVALLLLVLVQLWPFLSAFHGSADDNFWQFAFLTTLDRPAALFDEVRKLAEMQGRLGIFPAMPLVMAGSLMAEYAWGRVLAVGIFGALILAFCHLAARRFRLPLTRPALLLTLCLTPMAEHHLPPNAFPLLITLPLLGLFALHLPLAGPAGLRRAGWVAAVLALAAAMLVLEYALVAGFALAALAVVTAAPGKRGRAMRLHGTALALSAGLYLAYRLSFPSHYTGNELGGASPAEVLGLQARHVANGTILPYLPHLALGRLDLAVAALAGLLGAALALRLLPGLARALRPRLAPGILLCCVGWAFVNTLPHALTPKYQAWCRAGDCTYVDSRVAGLAAGLAAAVALAALIRFAGRWAGAARALTLVLAGVVGLSGALAFLHNRAAAREMGERERAFAVLREAACERDTAWITGPAALQSLGRTVRWHLPPAEVPPAQVYLKAYAEGLGRLGLACRPLPFAPRPWPLEFLGWAPPEAIGRWSLGGAAILRLAGGADAAGTVLSLAAYVSPGREAQRVVARMGPGPGCAFELGKHPREILVPHGQKGLQGAEATTLVLETPEAVSPSTVGDSEDPRILGVFLAAARPLRRGEDPRGVLDLRRCGE</sequence>
<dbReference type="RefSeq" id="WP_209369980.1">
    <property type="nucleotide sequence ID" value="NZ_JAGIZA010000001.1"/>
</dbReference>
<protein>
    <submittedName>
        <fullName evidence="2">Uncharacterized protein</fullName>
    </submittedName>
</protein>
<proteinExistence type="predicted"/>